<evidence type="ECO:0000313" key="3">
    <source>
        <dbReference type="Proteomes" id="UP001642720"/>
    </source>
</evidence>
<proteinExistence type="predicted"/>
<comment type="caution">
    <text evidence="2">The sequence shown here is derived from an EMBL/GenBank/DDBJ whole genome shotgun (WGS) entry which is preliminary data.</text>
</comment>
<feature type="compositionally biased region" description="Polar residues" evidence="1">
    <location>
        <begin position="301"/>
        <end position="315"/>
    </location>
</feature>
<feature type="region of interest" description="Disordered" evidence="1">
    <location>
        <begin position="228"/>
        <end position="269"/>
    </location>
</feature>
<dbReference type="EMBL" id="PPTA01000002">
    <property type="protein sequence ID" value="TFB05886.1"/>
    <property type="molecule type" value="Genomic_DNA"/>
</dbReference>
<feature type="compositionally biased region" description="Basic and acidic residues" evidence="1">
    <location>
        <begin position="533"/>
        <end position="559"/>
    </location>
</feature>
<name>A0ABY2HCH1_9HYPO</name>
<evidence type="ECO:0000256" key="1">
    <source>
        <dbReference type="SAM" id="MobiDB-lite"/>
    </source>
</evidence>
<reference evidence="2 3" key="1">
    <citation type="submission" date="2018-01" db="EMBL/GenBank/DDBJ databases">
        <title>Genome characterization of the sugarcane-associated fungus Trichoderma ghanense CCMA-1212 and their application in lignocelulose bioconversion.</title>
        <authorList>
            <person name="Steindorff A.S."/>
            <person name="Mendes T.D."/>
            <person name="Vilela E.S.D."/>
            <person name="Rodrigues D.S."/>
            <person name="Formighieri E.F."/>
            <person name="Melo I.S."/>
            <person name="Favaro L.C.L."/>
        </authorList>
    </citation>
    <scope>NUCLEOTIDE SEQUENCE [LARGE SCALE GENOMIC DNA]</scope>
    <source>
        <strain evidence="2 3">CCMA-1212</strain>
    </source>
</reference>
<protein>
    <submittedName>
        <fullName evidence="2">Uncharacterized protein</fullName>
    </submittedName>
</protein>
<feature type="region of interest" description="Disordered" evidence="1">
    <location>
        <begin position="170"/>
        <end position="203"/>
    </location>
</feature>
<sequence length="578" mass="63555">MDSVHDGRLGGTAKYAHKLETGQRWKHPRHRPRAYNLDVNAKANLQLLLTCEYNEVPCSNDRDEHPCILQSIHNTQFSRLSNGIPFRSRKNGRALLQLGREAADTICKSCPECSPSGTMRNLQNAVFLARKRIVKASLSPLTSWCHPTGDRSNRTKWKVGAIPTTASDPIFRRGAVTAGSRSNGGRDGRVLGEPKDRGPGGARQVFCTRQYKHGTVLGFELARDPSRRWRGPIRTAGRPCPGKGSGDRRKGRQSASAIQGRSHCNGDTTAEPMIGEIEQLSSTDCMAADLLGRPEKVPSNPEGTSGHGSSTPRYASTSRYRPCYGAGNTLLHSSRGYSAESEFVAFAGPFAWILRGSVRSRECDYYARRMERIVESLAMDPADGQGTLANSLLCGASQLGRNKRLCRTQNAKAVLGLDDTDGELDMPTAQHDTPRHLQGVTYMVLGSLTLLVCRRGRTSPDQRPARRFGFCPVACTRLAPGNSLHGSGAECGARVIGCSRYWHCEDEQGLESIFRDCDKPSRISLRRTSGSSGEKRRAQKREDHGQRPDEGEGNNDKRHQNIKTCRKAPVLPSSRRPI</sequence>
<feature type="region of interest" description="Disordered" evidence="1">
    <location>
        <begin position="292"/>
        <end position="315"/>
    </location>
</feature>
<dbReference type="RefSeq" id="XP_073562087.1">
    <property type="nucleotide sequence ID" value="XM_073699687.1"/>
</dbReference>
<evidence type="ECO:0000313" key="2">
    <source>
        <dbReference type="EMBL" id="TFB05886.1"/>
    </source>
</evidence>
<feature type="compositionally biased region" description="Basic and acidic residues" evidence="1">
    <location>
        <begin position="184"/>
        <end position="198"/>
    </location>
</feature>
<accession>A0ABY2HCH1</accession>
<organism evidence="2 3">
    <name type="scientific">Trichoderma ghanense</name>
    <dbReference type="NCBI Taxonomy" id="65468"/>
    <lineage>
        <taxon>Eukaryota</taxon>
        <taxon>Fungi</taxon>
        <taxon>Dikarya</taxon>
        <taxon>Ascomycota</taxon>
        <taxon>Pezizomycotina</taxon>
        <taxon>Sordariomycetes</taxon>
        <taxon>Hypocreomycetidae</taxon>
        <taxon>Hypocreales</taxon>
        <taxon>Hypocreaceae</taxon>
        <taxon>Trichoderma</taxon>
    </lineage>
</organism>
<dbReference type="Proteomes" id="UP001642720">
    <property type="component" value="Unassembled WGS sequence"/>
</dbReference>
<feature type="region of interest" description="Disordered" evidence="1">
    <location>
        <begin position="524"/>
        <end position="578"/>
    </location>
</feature>
<dbReference type="GeneID" id="300574137"/>
<gene>
    <name evidence="2" type="ORF">CCMA1212_002300</name>
</gene>
<keyword evidence="3" id="KW-1185">Reference proteome</keyword>